<dbReference type="InterPro" id="IPR012506">
    <property type="entry name" value="TMEM86B-like"/>
</dbReference>
<feature type="transmembrane region" description="Helical" evidence="6">
    <location>
        <begin position="82"/>
        <end position="103"/>
    </location>
</feature>
<proteinExistence type="inferred from homology"/>
<evidence type="ECO:0000256" key="1">
    <source>
        <dbReference type="ARBA" id="ARBA00004141"/>
    </source>
</evidence>
<feature type="transmembrane region" description="Helical" evidence="6">
    <location>
        <begin position="173"/>
        <end position="192"/>
    </location>
</feature>
<keyword evidence="3 6" id="KW-0812">Transmembrane</keyword>
<dbReference type="PANTHER" id="PTHR31885:SF6">
    <property type="entry name" value="GH04784P"/>
    <property type="match status" value="1"/>
</dbReference>
<sequence>MKDKNIIWLYLFLIATLVDLAFLVEGNAESRIYSKPFILIGLIIYFFQLSKPIRGTLLGKAILSALIFSWIGDVLLLWENLFIYGLGSFLIAQGCYIIGFKVAQYNPERIGKVNFIRTFFLNLPIYFVGAFVFYLINPNLGSLKIPVAIYIIVIVMMLTTARERFKNCNPVSFWQVFIGGAFFLISDAIIALNKFYEYHPESDIMIMGTYAIAQLLIVMGIRTHILNPIKK</sequence>
<dbReference type="RefSeq" id="WP_290000594.1">
    <property type="nucleotide sequence ID" value="NZ_JAUEPH010000005.1"/>
</dbReference>
<comment type="caution">
    <text evidence="7">The sequence shown here is derived from an EMBL/GenBank/DDBJ whole genome shotgun (WGS) entry which is preliminary data.</text>
</comment>
<evidence type="ECO:0000256" key="3">
    <source>
        <dbReference type="ARBA" id="ARBA00022692"/>
    </source>
</evidence>
<reference evidence="7" key="1">
    <citation type="submission" date="2023-06" db="EMBL/GenBank/DDBJ databases">
        <title>Robiginitalea aurantiacus sp. nov. and Algoriphagus sediminis sp. nov., isolated from coastal sediment.</title>
        <authorList>
            <person name="Zhou Z.Y."/>
            <person name="An J."/>
            <person name="Jia Y.W."/>
            <person name="Du Z.J."/>
        </authorList>
    </citation>
    <scope>NUCLEOTIDE SEQUENCE</scope>
    <source>
        <strain evidence="7">C2-7</strain>
    </source>
</reference>
<accession>A0ABT7YEA3</accession>
<dbReference type="PANTHER" id="PTHR31885">
    <property type="entry name" value="GH04784P"/>
    <property type="match status" value="1"/>
</dbReference>
<comment type="subcellular location">
    <subcellularLocation>
        <location evidence="1">Membrane</location>
        <topology evidence="1">Multi-pass membrane protein</topology>
    </subcellularLocation>
</comment>
<dbReference type="Pfam" id="PF07947">
    <property type="entry name" value="YhhN"/>
    <property type="match status" value="1"/>
</dbReference>
<evidence type="ECO:0000313" key="7">
    <source>
        <dbReference type="EMBL" id="MDN3204822.1"/>
    </source>
</evidence>
<organism evidence="7 8">
    <name type="scientific">Algoriphagus sediminis</name>
    <dbReference type="NCBI Taxonomy" id="3057113"/>
    <lineage>
        <taxon>Bacteria</taxon>
        <taxon>Pseudomonadati</taxon>
        <taxon>Bacteroidota</taxon>
        <taxon>Cytophagia</taxon>
        <taxon>Cytophagales</taxon>
        <taxon>Cyclobacteriaceae</taxon>
        <taxon>Algoriphagus</taxon>
    </lineage>
</organism>
<protein>
    <submittedName>
        <fullName evidence="7">Lysoplasmalogenase</fullName>
    </submittedName>
</protein>
<keyword evidence="5 6" id="KW-0472">Membrane</keyword>
<feature type="transmembrane region" description="Helical" evidence="6">
    <location>
        <begin position="7"/>
        <end position="26"/>
    </location>
</feature>
<gene>
    <name evidence="7" type="ORF">QVH07_11720</name>
</gene>
<name>A0ABT7YEA3_9BACT</name>
<feature type="transmembrane region" description="Helical" evidence="6">
    <location>
        <begin position="32"/>
        <end position="50"/>
    </location>
</feature>
<evidence type="ECO:0000256" key="5">
    <source>
        <dbReference type="ARBA" id="ARBA00023136"/>
    </source>
</evidence>
<evidence type="ECO:0000256" key="6">
    <source>
        <dbReference type="SAM" id="Phobius"/>
    </source>
</evidence>
<evidence type="ECO:0000256" key="4">
    <source>
        <dbReference type="ARBA" id="ARBA00022989"/>
    </source>
</evidence>
<keyword evidence="8" id="KW-1185">Reference proteome</keyword>
<keyword evidence="4 6" id="KW-1133">Transmembrane helix</keyword>
<feature type="transmembrane region" description="Helical" evidence="6">
    <location>
        <begin position="142"/>
        <end position="161"/>
    </location>
</feature>
<comment type="similarity">
    <text evidence="2">Belongs to the TMEM86 family.</text>
</comment>
<feature type="transmembrane region" description="Helical" evidence="6">
    <location>
        <begin position="57"/>
        <end position="76"/>
    </location>
</feature>
<feature type="transmembrane region" description="Helical" evidence="6">
    <location>
        <begin position="204"/>
        <end position="221"/>
    </location>
</feature>
<feature type="transmembrane region" description="Helical" evidence="6">
    <location>
        <begin position="115"/>
        <end position="136"/>
    </location>
</feature>
<dbReference type="Proteomes" id="UP001171916">
    <property type="component" value="Unassembled WGS sequence"/>
</dbReference>
<evidence type="ECO:0000256" key="2">
    <source>
        <dbReference type="ARBA" id="ARBA00007375"/>
    </source>
</evidence>
<evidence type="ECO:0000313" key="8">
    <source>
        <dbReference type="Proteomes" id="UP001171916"/>
    </source>
</evidence>
<dbReference type="EMBL" id="JAUEPH010000005">
    <property type="protein sequence ID" value="MDN3204822.1"/>
    <property type="molecule type" value="Genomic_DNA"/>
</dbReference>